<evidence type="ECO:0000256" key="1">
    <source>
        <dbReference type="SAM" id="Coils"/>
    </source>
</evidence>
<name>X7YT70_MYCKA</name>
<dbReference type="InterPro" id="IPR010310">
    <property type="entry name" value="T7SS_ESAT-6-like"/>
</dbReference>
<evidence type="ECO:0000313" key="2">
    <source>
        <dbReference type="EMBL" id="EUA10422.1"/>
    </source>
</evidence>
<dbReference type="InterPro" id="IPR036689">
    <property type="entry name" value="ESAT-6-like_sf"/>
</dbReference>
<dbReference type="Proteomes" id="UP000020561">
    <property type="component" value="Unassembled WGS sequence"/>
</dbReference>
<dbReference type="NCBIfam" id="TIGR03930">
    <property type="entry name" value="WXG100_ESAT6"/>
    <property type="match status" value="1"/>
</dbReference>
<proteinExistence type="predicted"/>
<feature type="coiled-coil region" evidence="1">
    <location>
        <begin position="29"/>
        <end position="63"/>
    </location>
</feature>
<dbReference type="EMBL" id="JAOA01000012">
    <property type="protein sequence ID" value="EUA10422.1"/>
    <property type="molecule type" value="Genomic_DNA"/>
</dbReference>
<keyword evidence="1" id="KW-0175">Coiled coil</keyword>
<reference evidence="2 3" key="1">
    <citation type="submission" date="2013-12" db="EMBL/GenBank/DDBJ databases">
        <authorList>
            <person name="Brown-Elliot B."/>
            <person name="Wallace R."/>
            <person name="Lenaerts A."/>
            <person name="Ordway D."/>
            <person name="DeGroote M.A."/>
            <person name="Parker T."/>
            <person name="Sizemore C."/>
            <person name="Tallon L.J."/>
            <person name="Sadzewicz L.K."/>
            <person name="Sengamalay N."/>
            <person name="Fraser C.M."/>
            <person name="Hine E."/>
            <person name="Shefchek K.A."/>
            <person name="Das S.P."/>
            <person name="Tettelin H."/>
        </authorList>
    </citation>
    <scope>NUCLEOTIDE SEQUENCE [LARGE SCALE GENOMIC DNA]</scope>
    <source>
        <strain evidence="2 3">662</strain>
    </source>
</reference>
<dbReference type="Pfam" id="PF06013">
    <property type="entry name" value="WXG100"/>
    <property type="match status" value="1"/>
</dbReference>
<dbReference type="Gene3D" id="1.10.287.1060">
    <property type="entry name" value="ESAT-6-like"/>
    <property type="match status" value="1"/>
</dbReference>
<dbReference type="AlphaFoldDB" id="X7YT70"/>
<protein>
    <submittedName>
        <fullName evidence="2">WXG100 type VII secretion target family protein</fullName>
    </submittedName>
</protein>
<comment type="caution">
    <text evidence="2">The sequence shown here is derived from an EMBL/GenBank/DDBJ whole genome shotgun (WGS) entry which is preliminary data.</text>
</comment>
<dbReference type="SUPFAM" id="SSF140453">
    <property type="entry name" value="EsxAB dimer-like"/>
    <property type="match status" value="1"/>
</dbReference>
<gene>
    <name evidence="2" type="ORF">I545_5710</name>
</gene>
<dbReference type="PATRIC" id="fig|1299326.3.peg.5498"/>
<accession>X7YT70</accession>
<sequence>MPMTLTREHPDPAREKERTPLAYELAMKLEAMATAAHVLTNQADELKDELDSIARQWRELSSTWTGVAASAYQPPWQEWYSGAATAAAILEEHSQLLMRSVDLMLDHENTAAKAFEALYRKGPAV</sequence>
<evidence type="ECO:0000313" key="3">
    <source>
        <dbReference type="Proteomes" id="UP000020561"/>
    </source>
</evidence>
<organism evidence="2 3">
    <name type="scientific">Mycobacterium kansasii 662</name>
    <dbReference type="NCBI Taxonomy" id="1299326"/>
    <lineage>
        <taxon>Bacteria</taxon>
        <taxon>Bacillati</taxon>
        <taxon>Actinomycetota</taxon>
        <taxon>Actinomycetes</taxon>
        <taxon>Mycobacteriales</taxon>
        <taxon>Mycobacteriaceae</taxon>
        <taxon>Mycobacterium</taxon>
    </lineage>
</organism>